<protein>
    <recommendedName>
        <fullName evidence="1">SAP domain-containing protein</fullName>
    </recommendedName>
</protein>
<evidence type="ECO:0000313" key="2">
    <source>
        <dbReference type="EMBL" id="QHT74397.1"/>
    </source>
</evidence>
<dbReference type="PROSITE" id="PS50096">
    <property type="entry name" value="IQ"/>
    <property type="match status" value="1"/>
</dbReference>
<dbReference type="AlphaFoldDB" id="A0A6C0H1V0"/>
<sequence>MTDDTTVILSQIEEEPKTTNVVLKKRTFRKKSPLDKGLSISYENYILKKINLADFKLPDLKNAAKSNKLHITGTKPVLIQRLEELFNKIKKTIILQSIFRGRLARVCLSRRGPAFKNRKLCVNDTDFVTMEPLIEISPLNFFSYKDEKEFTYGFHIASLIHLLKTTSRGVTNPYNREQISAHIIGDALAVYNASHILSATFRDENSSQLVMSVRGCVSNRNTNTSSIFRNASQTNQLNIMNNINNNQQMINDYRPTININSIMTEESNMRLSRIQEIRTHPIEQRIHELFAEIDRLGNYTQSSWFSNLSHGDYGRLYRALYEIWNFRSQLPRSVRNKICPFHSPFDSIFNRPVYHTDLNFQQIQKACLIVIENMVYSGVDEDHRKLGAFHALSGLTLVSMTARNALPWLYESLI</sequence>
<reference evidence="2" key="1">
    <citation type="journal article" date="2020" name="Nature">
        <title>Giant virus diversity and host interactions through global metagenomics.</title>
        <authorList>
            <person name="Schulz F."/>
            <person name="Roux S."/>
            <person name="Paez-Espino D."/>
            <person name="Jungbluth S."/>
            <person name="Walsh D.A."/>
            <person name="Denef V.J."/>
            <person name="McMahon K.D."/>
            <person name="Konstantinidis K.T."/>
            <person name="Eloe-Fadrosh E.A."/>
            <person name="Kyrpides N.C."/>
            <person name="Woyke T."/>
        </authorList>
    </citation>
    <scope>NUCLEOTIDE SEQUENCE</scope>
    <source>
        <strain evidence="2">GVMAG-M-3300023179-59</strain>
    </source>
</reference>
<dbReference type="InterPro" id="IPR003034">
    <property type="entry name" value="SAP_dom"/>
</dbReference>
<proteinExistence type="predicted"/>
<dbReference type="InterPro" id="IPR036361">
    <property type="entry name" value="SAP_dom_sf"/>
</dbReference>
<dbReference type="EMBL" id="MN739849">
    <property type="protein sequence ID" value="QHT74397.1"/>
    <property type="molecule type" value="Genomic_DNA"/>
</dbReference>
<accession>A0A6C0H1V0</accession>
<evidence type="ECO:0000259" key="1">
    <source>
        <dbReference type="Pfam" id="PF02037"/>
    </source>
</evidence>
<dbReference type="Pfam" id="PF02037">
    <property type="entry name" value="SAP"/>
    <property type="match status" value="1"/>
</dbReference>
<dbReference type="Gene3D" id="1.10.720.30">
    <property type="entry name" value="SAP domain"/>
    <property type="match status" value="1"/>
</dbReference>
<name>A0A6C0H1V0_9ZZZZ</name>
<feature type="domain" description="SAP" evidence="1">
    <location>
        <begin position="53"/>
        <end position="86"/>
    </location>
</feature>
<organism evidence="2">
    <name type="scientific">viral metagenome</name>
    <dbReference type="NCBI Taxonomy" id="1070528"/>
    <lineage>
        <taxon>unclassified sequences</taxon>
        <taxon>metagenomes</taxon>
        <taxon>organismal metagenomes</taxon>
    </lineage>
</organism>
<dbReference type="SUPFAM" id="SSF68906">
    <property type="entry name" value="SAP domain"/>
    <property type="match status" value="1"/>
</dbReference>